<dbReference type="PANTHER" id="PTHR10151:SF120">
    <property type="entry name" value="BIS(5'-ADENOSYL)-TRIPHOSPHATASE"/>
    <property type="match status" value="1"/>
</dbReference>
<evidence type="ECO:0000256" key="5">
    <source>
        <dbReference type="PIRSR" id="PIRSR031924-51"/>
    </source>
</evidence>
<dbReference type="Gene3D" id="3.30.1360.150">
    <property type="match status" value="1"/>
</dbReference>
<evidence type="ECO:0000256" key="1">
    <source>
        <dbReference type="ARBA" id="ARBA00022553"/>
    </source>
</evidence>
<evidence type="ECO:0000313" key="7">
    <source>
        <dbReference type="Proteomes" id="UP000324974"/>
    </source>
</evidence>
<dbReference type="GO" id="GO:0046872">
    <property type="term" value="F:metal ion binding"/>
    <property type="evidence" value="ECO:0007669"/>
    <property type="project" value="UniProtKB-KW"/>
</dbReference>
<keyword evidence="2" id="KW-0479">Metal-binding</keyword>
<dbReference type="InterPro" id="IPR017850">
    <property type="entry name" value="Alkaline_phosphatase_core_sf"/>
</dbReference>
<sequence>MTAARFARLLLLLSPALGLVAAVIWFVAKPIGGNSPSGDGGEPAADKGGKLVVFIVFDQMRGDYLERWKQHYGSDGFEKLKRDGVWFSNAHVPYAASSTAPGHSSLSTGAPPSVHGIIENKWFERSRGKVVTSCTTDEAYERVPPGGNAVRDKWPALAPTRLLAPTVGDALLEQRKGESRVFSLSLKDRTAVLMGGKEPNGVYCYDASIGEFHTSSYYRKSLPAWVDAFDRARVVYRWGGKTWDRFKQVSIYDALGPDDMPGEGGRSFMGQRVFPHRLPEANDRSVNYFDALEYSAYGNDLLWEFVKAAIEGENVGRNGTTDLLCVSFSTNDMIGHAFGPDSHEVLDITLRSDKLMADVLVYLDQRVGRDRYSLVMTADHGVCPLPEVAVKTHPEARRLSMSDFIGGLDEHLDKVFGKKDDVPGQWVERDAPVRDCYPWIYLNRRTIEALDKTYPQVEEAAAAWLRERPTPLTVFTRTQLLNGTFPTAEKDFGAMAQLSFHPDRSGDLYIIAPAYNLVLGAISHGTDHGTPHEYDRHIPILAYGADVPRLGERKDAVSSLSIAPYLAQLLGISPPAKAYDKSPAALAR</sequence>
<protein>
    <submittedName>
        <fullName evidence="6">Alkaline phosphatase family protein</fullName>
    </submittedName>
</protein>
<feature type="binding site" evidence="5">
    <location>
        <position position="120"/>
    </location>
    <ligand>
        <name>substrate</name>
    </ligand>
</feature>
<organism evidence="6 7">
    <name type="scientific">Limnoglobus roseus</name>
    <dbReference type="NCBI Taxonomy" id="2598579"/>
    <lineage>
        <taxon>Bacteria</taxon>
        <taxon>Pseudomonadati</taxon>
        <taxon>Planctomycetota</taxon>
        <taxon>Planctomycetia</taxon>
        <taxon>Gemmatales</taxon>
        <taxon>Gemmataceae</taxon>
        <taxon>Limnoglobus</taxon>
    </lineage>
</organism>
<dbReference type="InterPro" id="IPR026263">
    <property type="entry name" value="Alkaline_phosphatase_prok"/>
</dbReference>
<accession>A0A5C1AHX7</accession>
<keyword evidence="7" id="KW-1185">Reference proteome</keyword>
<reference evidence="7" key="1">
    <citation type="submission" date="2019-08" db="EMBL/GenBank/DDBJ databases">
        <title>Limnoglobus roseus gen. nov., sp. nov., a novel freshwater planctomycete with a giant genome from the family Gemmataceae.</title>
        <authorList>
            <person name="Kulichevskaya I.S."/>
            <person name="Naumoff D.G."/>
            <person name="Miroshnikov K."/>
            <person name="Ivanova A."/>
            <person name="Philippov D.A."/>
            <person name="Hakobyan A."/>
            <person name="Rijpstra I.C."/>
            <person name="Sinninghe Damste J.S."/>
            <person name="Liesack W."/>
            <person name="Dedysh S.N."/>
        </authorList>
    </citation>
    <scope>NUCLEOTIDE SEQUENCE [LARGE SCALE GENOMIC DNA]</scope>
    <source>
        <strain evidence="7">PX52</strain>
    </source>
</reference>
<dbReference type="RefSeq" id="WP_149112952.1">
    <property type="nucleotide sequence ID" value="NZ_CP042425.1"/>
</dbReference>
<dbReference type="InterPro" id="IPR002591">
    <property type="entry name" value="Phosphodiest/P_Trfase"/>
</dbReference>
<keyword evidence="3" id="KW-0732">Signal</keyword>
<dbReference type="KEGG" id="lrs:PX52LOC_05465"/>
<dbReference type="PANTHER" id="PTHR10151">
    <property type="entry name" value="ECTONUCLEOTIDE PYROPHOSPHATASE/PHOSPHODIESTERASE"/>
    <property type="match status" value="1"/>
</dbReference>
<evidence type="ECO:0000256" key="4">
    <source>
        <dbReference type="PIRSR" id="PIRSR031924-50"/>
    </source>
</evidence>
<evidence type="ECO:0000313" key="6">
    <source>
        <dbReference type="EMBL" id="QEL18440.1"/>
    </source>
</evidence>
<dbReference type="CDD" id="cd16016">
    <property type="entry name" value="AP-SPAP"/>
    <property type="match status" value="1"/>
</dbReference>
<feature type="active site" description="Phosphothreonine intermediate" evidence="4">
    <location>
        <position position="99"/>
    </location>
</feature>
<dbReference type="Pfam" id="PF01663">
    <property type="entry name" value="Phosphodiest"/>
    <property type="match status" value="1"/>
</dbReference>
<evidence type="ECO:0000256" key="2">
    <source>
        <dbReference type="ARBA" id="ARBA00022723"/>
    </source>
</evidence>
<dbReference type="GO" id="GO:0004035">
    <property type="term" value="F:alkaline phosphatase activity"/>
    <property type="evidence" value="ECO:0007669"/>
    <property type="project" value="InterPro"/>
</dbReference>
<dbReference type="SUPFAM" id="SSF53649">
    <property type="entry name" value="Alkaline phosphatase-like"/>
    <property type="match status" value="1"/>
</dbReference>
<dbReference type="PIRSF" id="PIRSF031924">
    <property type="entry name" value="Pi-irrepressible_AP"/>
    <property type="match status" value="1"/>
</dbReference>
<name>A0A5C1AHX7_9BACT</name>
<dbReference type="EMBL" id="CP042425">
    <property type="protein sequence ID" value="QEL18440.1"/>
    <property type="molecule type" value="Genomic_DNA"/>
</dbReference>
<gene>
    <name evidence="6" type="ORF">PX52LOC_05465</name>
</gene>
<proteinExistence type="predicted"/>
<feature type="binding site" evidence="5">
    <location>
        <begin position="187"/>
        <end position="189"/>
    </location>
    <ligand>
        <name>substrate</name>
    </ligand>
</feature>
<dbReference type="OrthoDB" id="9771966at2"/>
<dbReference type="Proteomes" id="UP000324974">
    <property type="component" value="Chromosome"/>
</dbReference>
<keyword evidence="1 4" id="KW-0597">Phosphoprotein</keyword>
<evidence type="ECO:0000256" key="3">
    <source>
        <dbReference type="ARBA" id="ARBA00022729"/>
    </source>
</evidence>
<dbReference type="AlphaFoldDB" id="A0A5C1AHX7"/>
<dbReference type="Gene3D" id="3.40.720.10">
    <property type="entry name" value="Alkaline Phosphatase, subunit A"/>
    <property type="match status" value="1"/>
</dbReference>